<dbReference type="STRING" id="670482.SAMN04488542_12557"/>
<dbReference type="OrthoDB" id="9808591at2"/>
<dbReference type="PANTHER" id="PTHR43273">
    <property type="entry name" value="ANAEROBIC SULFATASE-MATURATING ENZYME HOMOLOG ASLB-RELATED"/>
    <property type="match status" value="1"/>
</dbReference>
<dbReference type="CDD" id="cd01335">
    <property type="entry name" value="Radical_SAM"/>
    <property type="match status" value="1"/>
</dbReference>
<dbReference type="SFLD" id="SFLDS00029">
    <property type="entry name" value="Radical_SAM"/>
    <property type="match status" value="1"/>
</dbReference>
<dbReference type="InterPro" id="IPR013785">
    <property type="entry name" value="Aldolase_TIM"/>
</dbReference>
<dbReference type="SFLD" id="SFLDG01384">
    <property type="entry name" value="thioether_bond_formation_requi"/>
    <property type="match status" value="1"/>
</dbReference>
<reference evidence="9 10" key="1">
    <citation type="submission" date="2016-10" db="EMBL/GenBank/DDBJ databases">
        <authorList>
            <person name="de Groot N.N."/>
        </authorList>
    </citation>
    <scope>NUCLEOTIDE SEQUENCE [LARGE SCALE GENOMIC DNA]</scope>
    <source>
        <strain evidence="9 10">DSM 28129</strain>
    </source>
</reference>
<dbReference type="SFLD" id="SFLDG01067">
    <property type="entry name" value="SPASM/twitch_domain_containing"/>
    <property type="match status" value="1"/>
</dbReference>
<dbReference type="Gene3D" id="3.20.20.70">
    <property type="entry name" value="Aldolase class I"/>
    <property type="match status" value="1"/>
</dbReference>
<sequence length="523" mass="59819">MKNSVESAKNFNEILGFKDLFANLKKDLRFSRLGKPFKTSENNYFFDSGTGKVLMVNEDIYLILECLWNTDEFDRLLELEMSSKNLLNGLKEIEEAVKSESILQMPPVKKMLSHVDAPSNQTKLISLEVTERCNLRCKYCIYHEGEAGFRTFGTKDIDLDTAKKAVDILSRSAKEDVYITFCGGEPLLRFDIIKDTIEYCKIKLHNKKVVYNMTTNATLITEEIANYWASLEHHITTVSLDGPELIHDQNRVFCNGNGSFQIVMHGLKRLVEAEGAKAADNINYNIVLADTSVETLEEIQHFFRNSEHIPAGSSLSTSYQITSPEKTSYLGVGTEGDRQLSETKRQRIDPLIKWSVDKLNSGISDIDKQKLISKDSYDKALASIHNRMLLDEPVQQFPMNGCCTPGVGRVYITVNGELAICERMGTSPFIGTINEGLDYEKINKHYINDFMNEATKYCNDCWAVNICHLCYKQCYDRDGINISYRHEKCLEYRVITEQRLVLYHEILEKNPESLEYLNEIFYG</sequence>
<dbReference type="InterPro" id="IPR007197">
    <property type="entry name" value="rSAM"/>
</dbReference>
<keyword evidence="3" id="KW-0949">S-adenosyl-L-methionine</keyword>
<dbReference type="SUPFAM" id="SSF102114">
    <property type="entry name" value="Radical SAM enzymes"/>
    <property type="match status" value="1"/>
</dbReference>
<accession>A0A1G7RAS4</accession>
<evidence type="ECO:0000256" key="3">
    <source>
        <dbReference type="ARBA" id="ARBA00022691"/>
    </source>
</evidence>
<evidence type="ECO:0000259" key="8">
    <source>
        <dbReference type="PROSITE" id="PS51918"/>
    </source>
</evidence>
<evidence type="ECO:0000256" key="1">
    <source>
        <dbReference type="ARBA" id="ARBA00001966"/>
    </source>
</evidence>
<dbReference type="RefSeq" id="WP_091234095.1">
    <property type="nucleotide sequence ID" value="NZ_FNBG01000025.1"/>
</dbReference>
<dbReference type="GO" id="GO:0046872">
    <property type="term" value="F:metal ion binding"/>
    <property type="evidence" value="ECO:0007669"/>
    <property type="project" value="UniProtKB-KW"/>
</dbReference>
<keyword evidence="10" id="KW-1185">Reference proteome</keyword>
<evidence type="ECO:0000256" key="5">
    <source>
        <dbReference type="ARBA" id="ARBA00023004"/>
    </source>
</evidence>
<protein>
    <recommendedName>
        <fullName evidence="8">Radical SAM core domain-containing protein</fullName>
    </recommendedName>
</protein>
<dbReference type="InterPro" id="IPR023867">
    <property type="entry name" value="Sulphatase_maturase_rSAM"/>
</dbReference>
<dbReference type="AlphaFoldDB" id="A0A1G7RAS4"/>
<comment type="cofactor">
    <cofactor evidence="1">
        <name>[4Fe-4S] cluster</name>
        <dbReference type="ChEBI" id="CHEBI:49883"/>
    </cofactor>
</comment>
<evidence type="ECO:0000313" key="9">
    <source>
        <dbReference type="EMBL" id="SDG07901.1"/>
    </source>
</evidence>
<dbReference type="SFLD" id="SFLDG01386">
    <property type="entry name" value="main_SPASM_domain-containing"/>
    <property type="match status" value="1"/>
</dbReference>
<dbReference type="InterPro" id="IPR058240">
    <property type="entry name" value="rSAM_sf"/>
</dbReference>
<dbReference type="InterPro" id="IPR000385">
    <property type="entry name" value="MoaA_NifB_PqqE_Fe-S-bd_CS"/>
</dbReference>
<gene>
    <name evidence="9" type="ORF">SAMN04488542_12557</name>
</gene>
<organism evidence="9 10">
    <name type="scientific">Fontibacillus panacisegetis</name>
    <dbReference type="NCBI Taxonomy" id="670482"/>
    <lineage>
        <taxon>Bacteria</taxon>
        <taxon>Bacillati</taxon>
        <taxon>Bacillota</taxon>
        <taxon>Bacilli</taxon>
        <taxon>Bacillales</taxon>
        <taxon>Paenibacillaceae</taxon>
        <taxon>Fontibacillus</taxon>
    </lineage>
</organism>
<evidence type="ECO:0000256" key="2">
    <source>
        <dbReference type="ARBA" id="ARBA00022485"/>
    </source>
</evidence>
<evidence type="ECO:0000256" key="4">
    <source>
        <dbReference type="ARBA" id="ARBA00022723"/>
    </source>
</evidence>
<dbReference type="PROSITE" id="PS51918">
    <property type="entry name" value="RADICAL_SAM"/>
    <property type="match status" value="1"/>
</dbReference>
<keyword evidence="5" id="KW-0408">Iron</keyword>
<keyword evidence="6" id="KW-0411">Iron-sulfur</keyword>
<dbReference type="Proteomes" id="UP000198972">
    <property type="component" value="Unassembled WGS sequence"/>
</dbReference>
<comment type="similarity">
    <text evidence="7">Belongs to the radical SAM superfamily. Anaerobic sulfatase-maturating enzyme family.</text>
</comment>
<dbReference type="PROSITE" id="PS01305">
    <property type="entry name" value="MOAA_NIFB_PQQE"/>
    <property type="match status" value="1"/>
</dbReference>
<evidence type="ECO:0000256" key="6">
    <source>
        <dbReference type="ARBA" id="ARBA00023014"/>
    </source>
</evidence>
<dbReference type="EMBL" id="FNBG01000025">
    <property type="protein sequence ID" value="SDG07901.1"/>
    <property type="molecule type" value="Genomic_DNA"/>
</dbReference>
<keyword evidence="4" id="KW-0479">Metal-binding</keyword>
<evidence type="ECO:0000256" key="7">
    <source>
        <dbReference type="ARBA" id="ARBA00023601"/>
    </source>
</evidence>
<feature type="domain" description="Radical SAM core" evidence="8">
    <location>
        <begin position="119"/>
        <end position="351"/>
    </location>
</feature>
<name>A0A1G7RAS4_9BACL</name>
<evidence type="ECO:0000313" key="10">
    <source>
        <dbReference type="Proteomes" id="UP000198972"/>
    </source>
</evidence>
<dbReference type="Pfam" id="PF04055">
    <property type="entry name" value="Radical_SAM"/>
    <property type="match status" value="1"/>
</dbReference>
<dbReference type="GO" id="GO:0016491">
    <property type="term" value="F:oxidoreductase activity"/>
    <property type="evidence" value="ECO:0007669"/>
    <property type="project" value="InterPro"/>
</dbReference>
<dbReference type="PANTHER" id="PTHR43273:SF3">
    <property type="entry name" value="ANAEROBIC SULFATASE-MATURATING ENZYME HOMOLOG ASLB-RELATED"/>
    <property type="match status" value="1"/>
</dbReference>
<proteinExistence type="inferred from homology"/>
<dbReference type="GO" id="GO:0051539">
    <property type="term" value="F:4 iron, 4 sulfur cluster binding"/>
    <property type="evidence" value="ECO:0007669"/>
    <property type="project" value="UniProtKB-KW"/>
</dbReference>
<keyword evidence="2" id="KW-0004">4Fe-4S</keyword>